<keyword evidence="1" id="KW-0732">Signal</keyword>
<keyword evidence="3" id="KW-1185">Reference proteome</keyword>
<dbReference type="EMBL" id="JAXIVS010000029">
    <property type="protein sequence ID" value="MDY7233159.1"/>
    <property type="molecule type" value="Genomic_DNA"/>
</dbReference>
<organism evidence="2 3">
    <name type="scientific">Hyalangium rubrum</name>
    <dbReference type="NCBI Taxonomy" id="3103134"/>
    <lineage>
        <taxon>Bacteria</taxon>
        <taxon>Pseudomonadati</taxon>
        <taxon>Myxococcota</taxon>
        <taxon>Myxococcia</taxon>
        <taxon>Myxococcales</taxon>
        <taxon>Cystobacterineae</taxon>
        <taxon>Archangiaceae</taxon>
        <taxon>Hyalangium</taxon>
    </lineage>
</organism>
<evidence type="ECO:0000313" key="2">
    <source>
        <dbReference type="EMBL" id="MDY7233159.1"/>
    </source>
</evidence>
<gene>
    <name evidence="2" type="ORF">SYV04_42625</name>
</gene>
<evidence type="ECO:0000256" key="1">
    <source>
        <dbReference type="SAM" id="SignalP"/>
    </source>
</evidence>
<protein>
    <recommendedName>
        <fullName evidence="4">DUF5666 domain-containing protein</fullName>
    </recommendedName>
</protein>
<comment type="caution">
    <text evidence="2">The sequence shown here is derived from an EMBL/GenBank/DDBJ whole genome shotgun (WGS) entry which is preliminary data.</text>
</comment>
<dbReference type="Proteomes" id="UP001291309">
    <property type="component" value="Unassembled WGS sequence"/>
</dbReference>
<feature type="chain" id="PRO_5047534467" description="DUF5666 domain-containing protein" evidence="1">
    <location>
        <begin position="26"/>
        <end position="142"/>
    </location>
</feature>
<proteinExistence type="predicted"/>
<accession>A0ABU5HJS8</accession>
<feature type="signal peptide" evidence="1">
    <location>
        <begin position="1"/>
        <end position="25"/>
    </location>
</feature>
<sequence>MKRSVRAALLVPAFGLLLAPLASQAREKEDMGTAGGMVGDVQGGRGGGIEEFNFGPTGTDVILQREDGRNEGGMRVLSGRVVELKGRTLYVDREGVVVPLDLSALRITQQPRVGQEIIASYQVSETNNVALSLAGAVEPERK</sequence>
<evidence type="ECO:0008006" key="4">
    <source>
        <dbReference type="Google" id="ProtNLM"/>
    </source>
</evidence>
<reference evidence="2 3" key="1">
    <citation type="submission" date="2023-12" db="EMBL/GenBank/DDBJ databases">
        <title>the genome sequence of Hyalangium sp. s54d21.</title>
        <authorList>
            <person name="Zhang X."/>
        </authorList>
    </citation>
    <scope>NUCLEOTIDE SEQUENCE [LARGE SCALE GENOMIC DNA]</scope>
    <source>
        <strain evidence="3">s54d21</strain>
    </source>
</reference>
<dbReference type="RefSeq" id="WP_321551871.1">
    <property type="nucleotide sequence ID" value="NZ_JAXIVS010000029.1"/>
</dbReference>
<name>A0ABU5HJS8_9BACT</name>
<evidence type="ECO:0000313" key="3">
    <source>
        <dbReference type="Proteomes" id="UP001291309"/>
    </source>
</evidence>